<proteinExistence type="predicted"/>
<accession>A0A6B0T309</accession>
<organism evidence="1 2">
    <name type="scientific">Halovenus carboxidivorans</name>
    <dbReference type="NCBI Taxonomy" id="2692199"/>
    <lineage>
        <taxon>Archaea</taxon>
        <taxon>Methanobacteriati</taxon>
        <taxon>Methanobacteriota</taxon>
        <taxon>Stenosarchaea group</taxon>
        <taxon>Halobacteria</taxon>
        <taxon>Halobacteriales</taxon>
        <taxon>Haloarculaceae</taxon>
        <taxon>Halovenus</taxon>
    </lineage>
</organism>
<reference evidence="1 2" key="1">
    <citation type="submission" date="2019-12" db="EMBL/GenBank/DDBJ databases">
        <title>Isolation and characterization of three novel carbon monoxide-oxidizing members of Halobacteria from salione crusts and soils.</title>
        <authorList>
            <person name="Myers M.R."/>
            <person name="King G.M."/>
        </authorList>
    </citation>
    <scope>NUCLEOTIDE SEQUENCE [LARGE SCALE GENOMIC DNA]</scope>
    <source>
        <strain evidence="1 2">WSH3</strain>
    </source>
</reference>
<dbReference type="EMBL" id="WUUT01000005">
    <property type="protein sequence ID" value="MXR52464.1"/>
    <property type="molecule type" value="Genomic_DNA"/>
</dbReference>
<dbReference type="InterPro" id="IPR058893">
    <property type="entry name" value="RHH-containing"/>
</dbReference>
<sequence>MSLDDLTEDIEAQYADLGDELDIELDRETRNELAMLSVALEPEETDELLRRGIHMLFQTAVDTGNLDFHLRSQYDVTYDEYLSGMTFEEMTGGQFPQPQQNDDRRYQF</sequence>
<keyword evidence="2" id="KW-1185">Reference proteome</keyword>
<dbReference type="Pfam" id="PF26048">
    <property type="entry name" value="RHH_11"/>
    <property type="match status" value="1"/>
</dbReference>
<gene>
    <name evidence="1" type="ORF">GRX03_12715</name>
</gene>
<evidence type="ECO:0000313" key="1">
    <source>
        <dbReference type="EMBL" id="MXR52464.1"/>
    </source>
</evidence>
<evidence type="ECO:0000313" key="2">
    <source>
        <dbReference type="Proteomes" id="UP000466535"/>
    </source>
</evidence>
<name>A0A6B0T309_9EURY</name>
<dbReference type="Proteomes" id="UP000466535">
    <property type="component" value="Unassembled WGS sequence"/>
</dbReference>
<dbReference type="AlphaFoldDB" id="A0A6B0T309"/>
<comment type="caution">
    <text evidence="1">The sequence shown here is derived from an EMBL/GenBank/DDBJ whole genome shotgun (WGS) entry which is preliminary data.</text>
</comment>
<dbReference type="RefSeq" id="WP_159764600.1">
    <property type="nucleotide sequence ID" value="NZ_WUUT01000005.1"/>
</dbReference>
<dbReference type="OrthoDB" id="297731at2157"/>
<protein>
    <submittedName>
        <fullName evidence="1">Uncharacterized protein</fullName>
    </submittedName>
</protein>